<dbReference type="Pfam" id="PF00205">
    <property type="entry name" value="TPP_enzyme_M"/>
    <property type="match status" value="1"/>
</dbReference>
<evidence type="ECO:0000256" key="9">
    <source>
        <dbReference type="ARBA" id="ARBA00022827"/>
    </source>
</evidence>
<evidence type="ECO:0000256" key="6">
    <source>
        <dbReference type="ARBA" id="ARBA00022630"/>
    </source>
</evidence>
<dbReference type="SUPFAM" id="SSF52467">
    <property type="entry name" value="DHS-like NAD/FAD-binding domain"/>
    <property type="match status" value="1"/>
</dbReference>
<dbReference type="NCBIfam" id="TIGR00118">
    <property type="entry name" value="acolac_lg"/>
    <property type="match status" value="1"/>
</dbReference>
<evidence type="ECO:0000259" key="16">
    <source>
        <dbReference type="Pfam" id="PF02775"/>
    </source>
</evidence>
<dbReference type="InterPro" id="IPR029061">
    <property type="entry name" value="THDP-binding"/>
</dbReference>
<sequence length="566" mass="61832">MKLTGAQIFVECLRKENVDVMFGYPGGVLIGIYDALYDSDINHILTRHEQGAAHAADGYARSTGKVGVCMATSGPGATNLVTGIATAYMDSVPMVVFTGQVPTAAIGNDAFQEADIVGITRPIVKHNYLVQDISELATTIKEAFHIASTGRPGPVLVDIPKDVIHAQYEFSYPEEVNIPGYRPTTKGHPGQIKKFVQLVKQARRPLFYVGGGVKASNAAEELRTIAEKLHIPVTETLMGLGSVGGYNKLFIGMLGMHGCYAANTAISECDLVIAVGARFDDRVTGKLDEFAKDATVIHIDIDPSSISKSVFAHHPIVGDVKEVLQDILQELEKHDVKEIASGHDDWVEQIQQWQRQYPLTYVPSDEVIKPQFVLETLSDMIKERDAIITTEVGQHQMWAAQFIKHRDARRFVTSGGLGTMGFGFPAAVGAAFGNPDSIVIDVAGDGSIQMNIQEMIVAVQFKLNVKILILNNGFLGMVRQWQQLFFNRRYSSTNIEFQPDFVKLGEAYGATGLRTSKPSEVAGVLEKMLNTPGPVIVDMVIDREENVMPMVPAGASVRDMILTDQI</sequence>
<evidence type="ECO:0000256" key="10">
    <source>
        <dbReference type="ARBA" id="ARBA00022842"/>
    </source>
</evidence>
<dbReference type="EC" id="2.2.1.6" evidence="4 14"/>
<dbReference type="CDD" id="cd07035">
    <property type="entry name" value="TPP_PYR_POX_like"/>
    <property type="match status" value="1"/>
</dbReference>
<keyword evidence="10 14" id="KW-0460">Magnesium</keyword>
<evidence type="ECO:0000256" key="4">
    <source>
        <dbReference type="ARBA" id="ARBA00013145"/>
    </source>
</evidence>
<comment type="cofactor">
    <cofactor evidence="14">
        <name>Mg(2+)</name>
        <dbReference type="ChEBI" id="CHEBI:18420"/>
    </cofactor>
    <text evidence="14">Binds 1 Mg(2+) ion per subunit.</text>
</comment>
<keyword evidence="19" id="KW-1185">Reference proteome</keyword>
<dbReference type="PROSITE" id="PS00187">
    <property type="entry name" value="TPP_ENZYMES"/>
    <property type="match status" value="1"/>
</dbReference>
<dbReference type="Pfam" id="PF02776">
    <property type="entry name" value="TPP_enzyme_N"/>
    <property type="match status" value="1"/>
</dbReference>
<dbReference type="InterPro" id="IPR000399">
    <property type="entry name" value="TPP-bd_CS"/>
</dbReference>
<evidence type="ECO:0000256" key="14">
    <source>
        <dbReference type="RuleBase" id="RU003591"/>
    </source>
</evidence>
<dbReference type="GO" id="GO:0009097">
    <property type="term" value="P:isoleucine biosynthetic process"/>
    <property type="evidence" value="ECO:0007669"/>
    <property type="project" value="UniProtKB-UniPathway"/>
</dbReference>
<keyword evidence="12 14" id="KW-0100">Branched-chain amino acid biosynthesis</keyword>
<feature type="domain" description="Thiamine pyrophosphate enzyme N-terminal TPP-binding" evidence="17">
    <location>
        <begin position="4"/>
        <end position="117"/>
    </location>
</feature>
<dbReference type="InterPro" id="IPR045229">
    <property type="entry name" value="TPP_enz"/>
</dbReference>
<proteinExistence type="inferred from homology"/>
<evidence type="ECO:0000256" key="8">
    <source>
        <dbReference type="ARBA" id="ARBA00022723"/>
    </source>
</evidence>
<dbReference type="STRING" id="653733.Selin_0104"/>
<dbReference type="FunCoup" id="E6W5D2">
    <property type="interactions" value="463"/>
</dbReference>
<protein>
    <recommendedName>
        <fullName evidence="4 14">Acetolactate synthase</fullName>
        <ecNumber evidence="4 14">2.2.1.6</ecNumber>
    </recommendedName>
</protein>
<evidence type="ECO:0000256" key="2">
    <source>
        <dbReference type="ARBA" id="ARBA00005025"/>
    </source>
</evidence>
<dbReference type="GO" id="GO:0003984">
    <property type="term" value="F:acetolactate synthase activity"/>
    <property type="evidence" value="ECO:0007669"/>
    <property type="project" value="UniProtKB-EC"/>
</dbReference>
<dbReference type="eggNOG" id="COG0028">
    <property type="taxonomic scope" value="Bacteria"/>
</dbReference>
<feature type="domain" description="Thiamine pyrophosphate enzyme TPP-binding" evidence="16">
    <location>
        <begin position="392"/>
        <end position="538"/>
    </location>
</feature>
<evidence type="ECO:0000256" key="13">
    <source>
        <dbReference type="ARBA" id="ARBA00048670"/>
    </source>
</evidence>
<name>E6W5D2_DESIS</name>
<accession>E6W5D2</accession>
<comment type="similarity">
    <text evidence="3 14">Belongs to the TPP enzyme family.</text>
</comment>
<dbReference type="InterPro" id="IPR011766">
    <property type="entry name" value="TPP_enzyme_TPP-bd"/>
</dbReference>
<dbReference type="InterPro" id="IPR039368">
    <property type="entry name" value="AHAS_TPP"/>
</dbReference>
<dbReference type="GO" id="GO:0000287">
    <property type="term" value="F:magnesium ion binding"/>
    <property type="evidence" value="ECO:0007669"/>
    <property type="project" value="UniProtKB-UniRule"/>
</dbReference>
<feature type="domain" description="Thiamine pyrophosphate enzyme central" evidence="15">
    <location>
        <begin position="192"/>
        <end position="326"/>
    </location>
</feature>
<dbReference type="HOGENOM" id="CLU_013748_1_3_0"/>
<dbReference type="GO" id="GO:0050660">
    <property type="term" value="F:flavin adenine dinucleotide binding"/>
    <property type="evidence" value="ECO:0007669"/>
    <property type="project" value="InterPro"/>
</dbReference>
<dbReference type="Gene3D" id="3.40.50.1220">
    <property type="entry name" value="TPP-binding domain"/>
    <property type="match status" value="1"/>
</dbReference>
<dbReference type="RefSeq" id="WP_013504752.1">
    <property type="nucleotide sequence ID" value="NC_014836.1"/>
</dbReference>
<dbReference type="UniPathway" id="UPA00047">
    <property type="reaction ID" value="UER00055"/>
</dbReference>
<evidence type="ECO:0000259" key="15">
    <source>
        <dbReference type="Pfam" id="PF00205"/>
    </source>
</evidence>
<comment type="pathway">
    <text evidence="1 14">Amino-acid biosynthesis; L-isoleucine biosynthesis; L-isoleucine from 2-oxobutanoate: step 1/4.</text>
</comment>
<comment type="catalytic activity">
    <reaction evidence="13 14">
        <text>2 pyruvate + H(+) = (2S)-2-acetolactate + CO2</text>
        <dbReference type="Rhea" id="RHEA:25249"/>
        <dbReference type="ChEBI" id="CHEBI:15361"/>
        <dbReference type="ChEBI" id="CHEBI:15378"/>
        <dbReference type="ChEBI" id="CHEBI:16526"/>
        <dbReference type="ChEBI" id="CHEBI:58476"/>
        <dbReference type="EC" id="2.2.1.6"/>
    </reaction>
</comment>
<keyword evidence="11 14" id="KW-0786">Thiamine pyrophosphate</keyword>
<dbReference type="EMBL" id="CP002432">
    <property type="protein sequence ID" value="ADU64863.1"/>
    <property type="molecule type" value="Genomic_DNA"/>
</dbReference>
<dbReference type="FunFam" id="3.40.50.1220:FF:000008">
    <property type="entry name" value="Acetolactate synthase"/>
    <property type="match status" value="1"/>
</dbReference>
<reference evidence="18 19" key="1">
    <citation type="submission" date="2010-12" db="EMBL/GenBank/DDBJ databases">
        <title>Complete sequence of Desulfurispirillum indicum S5.</title>
        <authorList>
            <consortium name="US DOE Joint Genome Institute"/>
            <person name="Lucas S."/>
            <person name="Copeland A."/>
            <person name="Lapidus A."/>
            <person name="Cheng J.-F."/>
            <person name="Goodwin L."/>
            <person name="Pitluck S."/>
            <person name="Chertkov O."/>
            <person name="Held B."/>
            <person name="Detter J.C."/>
            <person name="Han C."/>
            <person name="Tapia R."/>
            <person name="Land M."/>
            <person name="Hauser L."/>
            <person name="Kyrpides N."/>
            <person name="Ivanova N."/>
            <person name="Mikhailova N."/>
            <person name="Haggblom M."/>
            <person name="Rauschenbach I."/>
            <person name="Bini E."/>
            <person name="Woyke T."/>
        </authorList>
    </citation>
    <scope>NUCLEOTIDE SEQUENCE [LARGE SCALE GENOMIC DNA]</scope>
    <source>
        <strain evidence="19">ATCC BAA-1389 / DSM 22839 / S5</strain>
    </source>
</reference>
<evidence type="ECO:0000256" key="5">
    <source>
        <dbReference type="ARBA" id="ARBA00022605"/>
    </source>
</evidence>
<dbReference type="UniPathway" id="UPA00049">
    <property type="reaction ID" value="UER00059"/>
</dbReference>
<evidence type="ECO:0000256" key="7">
    <source>
        <dbReference type="ARBA" id="ARBA00022679"/>
    </source>
</evidence>
<evidence type="ECO:0000256" key="11">
    <source>
        <dbReference type="ARBA" id="ARBA00023052"/>
    </source>
</evidence>
<comment type="pathway">
    <text evidence="2 14">Amino-acid biosynthesis; L-valine biosynthesis; L-valine from pyruvate: step 1/4.</text>
</comment>
<evidence type="ECO:0000256" key="3">
    <source>
        <dbReference type="ARBA" id="ARBA00007812"/>
    </source>
</evidence>
<evidence type="ECO:0000256" key="12">
    <source>
        <dbReference type="ARBA" id="ARBA00023304"/>
    </source>
</evidence>
<dbReference type="OrthoDB" id="4494979at2"/>
<evidence type="ECO:0000256" key="1">
    <source>
        <dbReference type="ARBA" id="ARBA00004974"/>
    </source>
</evidence>
<dbReference type="SUPFAM" id="SSF52518">
    <property type="entry name" value="Thiamin diphosphate-binding fold (THDP-binding)"/>
    <property type="match status" value="2"/>
</dbReference>
<keyword evidence="7 14" id="KW-0808">Transferase</keyword>
<dbReference type="Proteomes" id="UP000002572">
    <property type="component" value="Chromosome"/>
</dbReference>
<dbReference type="FunFam" id="3.40.50.970:FF:000016">
    <property type="entry name" value="Acetolactate synthase"/>
    <property type="match status" value="1"/>
</dbReference>
<dbReference type="GO" id="GO:0005948">
    <property type="term" value="C:acetolactate synthase complex"/>
    <property type="evidence" value="ECO:0007669"/>
    <property type="project" value="UniProtKB-ARBA"/>
</dbReference>
<evidence type="ECO:0000313" key="18">
    <source>
        <dbReference type="EMBL" id="ADU64863.1"/>
    </source>
</evidence>
<dbReference type="AlphaFoldDB" id="E6W5D2"/>
<gene>
    <name evidence="18" type="ordered locus">Selin_0104</name>
</gene>
<evidence type="ECO:0000313" key="19">
    <source>
        <dbReference type="Proteomes" id="UP000002572"/>
    </source>
</evidence>
<keyword evidence="8 14" id="KW-0479">Metal-binding</keyword>
<dbReference type="Pfam" id="PF02775">
    <property type="entry name" value="TPP_enzyme_C"/>
    <property type="match status" value="1"/>
</dbReference>
<dbReference type="FunFam" id="3.40.50.970:FF:000007">
    <property type="entry name" value="Acetolactate synthase"/>
    <property type="match status" value="1"/>
</dbReference>
<keyword evidence="9" id="KW-0274">FAD</keyword>
<dbReference type="GO" id="GO:0009099">
    <property type="term" value="P:L-valine biosynthetic process"/>
    <property type="evidence" value="ECO:0007669"/>
    <property type="project" value="UniProtKB-UniPathway"/>
</dbReference>
<dbReference type="InterPro" id="IPR012000">
    <property type="entry name" value="Thiamin_PyroP_enz_cen_dom"/>
</dbReference>
<dbReference type="KEGG" id="din:Selin_0104"/>
<evidence type="ECO:0000259" key="17">
    <source>
        <dbReference type="Pfam" id="PF02776"/>
    </source>
</evidence>
<organism evidence="18 19">
    <name type="scientific">Desulfurispirillum indicum (strain ATCC BAA-1389 / DSM 22839 / S5)</name>
    <dbReference type="NCBI Taxonomy" id="653733"/>
    <lineage>
        <taxon>Bacteria</taxon>
        <taxon>Pseudomonadati</taxon>
        <taxon>Chrysiogenota</taxon>
        <taxon>Chrysiogenia</taxon>
        <taxon>Chrysiogenales</taxon>
        <taxon>Chrysiogenaceae</taxon>
        <taxon>Desulfurispirillum</taxon>
    </lineage>
</organism>
<dbReference type="InterPro" id="IPR012001">
    <property type="entry name" value="Thiamin_PyroP_enz_TPP-bd_dom"/>
</dbReference>
<dbReference type="GO" id="GO:0030976">
    <property type="term" value="F:thiamine pyrophosphate binding"/>
    <property type="evidence" value="ECO:0007669"/>
    <property type="project" value="UniProtKB-UniRule"/>
</dbReference>
<dbReference type="PANTHER" id="PTHR18968">
    <property type="entry name" value="THIAMINE PYROPHOSPHATE ENZYMES"/>
    <property type="match status" value="1"/>
</dbReference>
<keyword evidence="5 14" id="KW-0028">Amino-acid biosynthesis</keyword>
<dbReference type="PANTHER" id="PTHR18968:SF13">
    <property type="entry name" value="ACETOLACTATE SYNTHASE CATALYTIC SUBUNIT, MITOCHONDRIAL"/>
    <property type="match status" value="1"/>
</dbReference>
<dbReference type="CDD" id="cd02015">
    <property type="entry name" value="TPP_AHAS"/>
    <property type="match status" value="1"/>
</dbReference>
<dbReference type="InParanoid" id="E6W5D2"/>
<dbReference type="InterPro" id="IPR012846">
    <property type="entry name" value="Acetolactate_synth_lsu"/>
</dbReference>
<dbReference type="Gene3D" id="3.40.50.970">
    <property type="match status" value="2"/>
</dbReference>
<keyword evidence="6" id="KW-0285">Flavoprotein</keyword>
<comment type="cofactor">
    <cofactor evidence="14">
        <name>thiamine diphosphate</name>
        <dbReference type="ChEBI" id="CHEBI:58937"/>
    </cofactor>
    <text evidence="14">Binds 1 thiamine pyrophosphate per subunit.</text>
</comment>
<dbReference type="InterPro" id="IPR029035">
    <property type="entry name" value="DHS-like_NAD/FAD-binding_dom"/>
</dbReference>